<feature type="domain" description="Phosphatidic acid phosphatase type 2/haloperoxidase" evidence="2">
    <location>
        <begin position="20"/>
        <end position="68"/>
    </location>
</feature>
<dbReference type="AlphaFoldDB" id="A0A5B8VVT6"/>
<keyword evidence="1" id="KW-0472">Membrane</keyword>
<feature type="transmembrane region" description="Helical" evidence="1">
    <location>
        <begin position="38"/>
        <end position="56"/>
    </location>
</feature>
<proteinExistence type="predicted"/>
<dbReference type="SUPFAM" id="SSF48317">
    <property type="entry name" value="Acid phosphatase/Vanadium-dependent haloperoxidase"/>
    <property type="match status" value="1"/>
</dbReference>
<keyword evidence="4" id="KW-1185">Reference proteome</keyword>
<dbReference type="OrthoDB" id="9789113at2"/>
<evidence type="ECO:0000313" key="4">
    <source>
        <dbReference type="Proteomes" id="UP000321291"/>
    </source>
</evidence>
<dbReference type="InterPro" id="IPR036938">
    <property type="entry name" value="PAP2/HPO_sf"/>
</dbReference>
<dbReference type="KEGG" id="agi:FSB73_15470"/>
<reference evidence="3 4" key="1">
    <citation type="journal article" date="2017" name="Int. J. Syst. Evol. Microbiol.">
        <title>Arachidicoccus ginsenosidivorans sp. nov., with ginsenoside-converting activity isolated from ginseng cultivating soil.</title>
        <authorList>
            <person name="Siddiqi M.Z."/>
            <person name="Aslam Z."/>
            <person name="Im W.T."/>
        </authorList>
    </citation>
    <scope>NUCLEOTIDE SEQUENCE [LARGE SCALE GENOMIC DNA]</scope>
    <source>
        <strain evidence="3 4">Gsoil 809</strain>
    </source>
</reference>
<protein>
    <submittedName>
        <fullName evidence="3">Phosphatase PAP2 family protein</fullName>
    </submittedName>
</protein>
<dbReference type="InterPro" id="IPR000326">
    <property type="entry name" value="PAP2/HPO"/>
</dbReference>
<accession>A0A5B8VVT6</accession>
<dbReference type="Proteomes" id="UP000321291">
    <property type="component" value="Chromosome"/>
</dbReference>
<dbReference type="EMBL" id="CP042434">
    <property type="protein sequence ID" value="QEC74308.1"/>
    <property type="molecule type" value="Genomic_DNA"/>
</dbReference>
<evidence type="ECO:0000259" key="2">
    <source>
        <dbReference type="Pfam" id="PF01569"/>
    </source>
</evidence>
<evidence type="ECO:0000256" key="1">
    <source>
        <dbReference type="SAM" id="Phobius"/>
    </source>
</evidence>
<keyword evidence="1" id="KW-1133">Transmembrane helix</keyword>
<dbReference type="Gene3D" id="1.20.144.10">
    <property type="entry name" value="Phosphatidic acid phosphatase type 2/haloperoxidase"/>
    <property type="match status" value="1"/>
</dbReference>
<gene>
    <name evidence="3" type="ORF">FSB73_15470</name>
</gene>
<evidence type="ECO:0000313" key="3">
    <source>
        <dbReference type="EMBL" id="QEC74308.1"/>
    </source>
</evidence>
<name>A0A5B8VVT6_9BACT</name>
<keyword evidence="1" id="KW-0812">Transmembrane</keyword>
<sequence length="69" mass="7969">MSGASPATKRKLSFLPRKQSFCACAFFFLTLRRYFGKWVWLFIFWAATICYGQIYVGVHYPTDIIGGAY</sequence>
<organism evidence="3 4">
    <name type="scientific">Arachidicoccus ginsenosidivorans</name>
    <dbReference type="NCBI Taxonomy" id="496057"/>
    <lineage>
        <taxon>Bacteria</taxon>
        <taxon>Pseudomonadati</taxon>
        <taxon>Bacteroidota</taxon>
        <taxon>Chitinophagia</taxon>
        <taxon>Chitinophagales</taxon>
        <taxon>Chitinophagaceae</taxon>
        <taxon>Arachidicoccus</taxon>
    </lineage>
</organism>
<dbReference type="Pfam" id="PF01569">
    <property type="entry name" value="PAP2"/>
    <property type="match status" value="1"/>
</dbReference>